<proteinExistence type="predicted"/>
<reference evidence="2 3" key="1">
    <citation type="submission" date="2018-11" db="EMBL/GenBank/DDBJ databases">
        <authorList>
            <consortium name="Pathogen Informatics"/>
        </authorList>
    </citation>
    <scope>NUCLEOTIDE SEQUENCE [LARGE SCALE GENOMIC DNA]</scope>
    <source>
        <strain>Denwood</strain>
        <strain evidence="3">Zambia</strain>
    </source>
</reference>
<evidence type="ECO:0000313" key="2">
    <source>
        <dbReference type="EMBL" id="VDP61574.1"/>
    </source>
</evidence>
<dbReference type="EMBL" id="UZAL01032703">
    <property type="protein sequence ID" value="VDP61574.1"/>
    <property type="molecule type" value="Genomic_DNA"/>
</dbReference>
<dbReference type="AlphaFoldDB" id="A0A183PEA1"/>
<name>A0A183PEA1_9TREM</name>
<dbReference type="Proteomes" id="UP000269396">
    <property type="component" value="Unassembled WGS sequence"/>
</dbReference>
<protein>
    <submittedName>
        <fullName evidence="2">Uncharacterized protein</fullName>
    </submittedName>
</protein>
<keyword evidence="3" id="KW-1185">Reference proteome</keyword>
<evidence type="ECO:0000256" key="1">
    <source>
        <dbReference type="SAM" id="MobiDB-lite"/>
    </source>
</evidence>
<organism evidence="2 3">
    <name type="scientific">Schistosoma mattheei</name>
    <dbReference type="NCBI Taxonomy" id="31246"/>
    <lineage>
        <taxon>Eukaryota</taxon>
        <taxon>Metazoa</taxon>
        <taxon>Spiralia</taxon>
        <taxon>Lophotrochozoa</taxon>
        <taxon>Platyhelminthes</taxon>
        <taxon>Trematoda</taxon>
        <taxon>Digenea</taxon>
        <taxon>Strigeidida</taxon>
        <taxon>Schistosomatoidea</taxon>
        <taxon>Schistosomatidae</taxon>
        <taxon>Schistosoma</taxon>
    </lineage>
</organism>
<feature type="region of interest" description="Disordered" evidence="1">
    <location>
        <begin position="65"/>
        <end position="88"/>
    </location>
</feature>
<gene>
    <name evidence="2" type="ORF">SMTD_LOCUS12687</name>
</gene>
<sequence length="88" mass="10114">MVLIVDWRKSRGGHTKTWHQSTKTVTTETNHAELEWHLAKLGVLESKLTKDPSKRMNIKLAHSNRIKHIGGELSDDDDEDHETDDDDN</sequence>
<evidence type="ECO:0000313" key="3">
    <source>
        <dbReference type="Proteomes" id="UP000269396"/>
    </source>
</evidence>
<feature type="compositionally biased region" description="Acidic residues" evidence="1">
    <location>
        <begin position="73"/>
        <end position="88"/>
    </location>
</feature>
<accession>A0A183PEA1</accession>